<reference evidence="2" key="1">
    <citation type="journal article" date="2021" name="Proc. Natl. Acad. Sci. U.S.A.">
        <title>A Catalog of Tens of Thousands of Viruses from Human Metagenomes Reveals Hidden Associations with Chronic Diseases.</title>
        <authorList>
            <person name="Tisza M.J."/>
            <person name="Buck C.B."/>
        </authorList>
    </citation>
    <scope>NUCLEOTIDE SEQUENCE</scope>
    <source>
        <strain evidence="2">CtAFE3</strain>
    </source>
</reference>
<dbReference type="SUPFAM" id="SSF159006">
    <property type="entry name" value="YopX-like"/>
    <property type="match status" value="1"/>
</dbReference>
<dbReference type="Gene3D" id="2.30.30.290">
    <property type="entry name" value="YopX-like domains"/>
    <property type="match status" value="1"/>
</dbReference>
<evidence type="ECO:0000259" key="1">
    <source>
        <dbReference type="Pfam" id="PF09643"/>
    </source>
</evidence>
<dbReference type="Pfam" id="PF09643">
    <property type="entry name" value="YopX"/>
    <property type="match status" value="1"/>
</dbReference>
<sequence>MLKPRIFVISKRKTYNVEYISFDDKSYGVAEEDGLCEEYDFNDVFLMANTGFKDKNGKYMFEKDIVEYRNSFFKEAIRGVVNSNKKIVSNNVIINLEEYEGNGLEVIGNIYENKELLKC</sequence>
<name>A0A8S5S7J4_9CAUD</name>
<dbReference type="EMBL" id="BK032542">
    <property type="protein sequence ID" value="DAF46647.1"/>
    <property type="molecule type" value="Genomic_DNA"/>
</dbReference>
<accession>A0A8S5S7J4</accession>
<dbReference type="InterPro" id="IPR019096">
    <property type="entry name" value="YopX_protein"/>
</dbReference>
<feature type="domain" description="YopX protein" evidence="1">
    <location>
        <begin position="6"/>
        <end position="118"/>
    </location>
</feature>
<protein>
    <submittedName>
        <fullName evidence="2">YopX protein</fullName>
    </submittedName>
</protein>
<dbReference type="InterPro" id="IPR023385">
    <property type="entry name" value="YopX-like_C"/>
</dbReference>
<organism evidence="2">
    <name type="scientific">Siphoviridae sp. ctAFE3</name>
    <dbReference type="NCBI Taxonomy" id="2827796"/>
    <lineage>
        <taxon>Viruses</taxon>
        <taxon>Duplodnaviria</taxon>
        <taxon>Heunggongvirae</taxon>
        <taxon>Uroviricota</taxon>
        <taxon>Caudoviricetes</taxon>
    </lineage>
</organism>
<proteinExistence type="predicted"/>
<evidence type="ECO:0000313" key="2">
    <source>
        <dbReference type="EMBL" id="DAF46647.1"/>
    </source>
</evidence>